<sequence>MGSRNPQHKGTKGYVAPEWFRNMLITVKVDVYNFGVLLLEIICCRRSVDTEVGEERAILTDWAYDCYQEGMMHALVESDEEALNDMKKLERFVMVAIWCIQEDPNLRPTMKMVMLMLEGIIQVPVPPCPSPFSIAS</sequence>
<accession>A0ACC0TGF6</accession>
<evidence type="ECO:0000313" key="2">
    <source>
        <dbReference type="Proteomes" id="UP000006729"/>
    </source>
</evidence>
<dbReference type="EMBL" id="CM009290">
    <property type="protein sequence ID" value="KAI9400644.1"/>
    <property type="molecule type" value="Genomic_DNA"/>
</dbReference>
<protein>
    <submittedName>
        <fullName evidence="1">Uncharacterized protein</fullName>
    </submittedName>
</protein>
<reference evidence="1 2" key="1">
    <citation type="journal article" date="2006" name="Science">
        <title>The genome of black cottonwood, Populus trichocarpa (Torr. &amp; Gray).</title>
        <authorList>
            <person name="Tuskan G.A."/>
            <person name="Difazio S."/>
            <person name="Jansson S."/>
            <person name="Bohlmann J."/>
            <person name="Grigoriev I."/>
            <person name="Hellsten U."/>
            <person name="Putnam N."/>
            <person name="Ralph S."/>
            <person name="Rombauts S."/>
            <person name="Salamov A."/>
            <person name="Schein J."/>
            <person name="Sterck L."/>
            <person name="Aerts A."/>
            <person name="Bhalerao R.R."/>
            <person name="Bhalerao R.P."/>
            <person name="Blaudez D."/>
            <person name="Boerjan W."/>
            <person name="Brun A."/>
            <person name="Brunner A."/>
            <person name="Busov V."/>
            <person name="Campbell M."/>
            <person name="Carlson J."/>
            <person name="Chalot M."/>
            <person name="Chapman J."/>
            <person name="Chen G.L."/>
            <person name="Cooper D."/>
            <person name="Coutinho P.M."/>
            <person name="Couturier J."/>
            <person name="Covert S."/>
            <person name="Cronk Q."/>
            <person name="Cunningham R."/>
            <person name="Davis J."/>
            <person name="Degroeve S."/>
            <person name="Dejardin A."/>
            <person name="Depamphilis C."/>
            <person name="Detter J."/>
            <person name="Dirks B."/>
            <person name="Dubchak I."/>
            <person name="Duplessis S."/>
            <person name="Ehlting J."/>
            <person name="Ellis B."/>
            <person name="Gendler K."/>
            <person name="Goodstein D."/>
            <person name="Gribskov M."/>
            <person name="Grimwood J."/>
            <person name="Groover A."/>
            <person name="Gunter L."/>
            <person name="Hamberger B."/>
            <person name="Heinze B."/>
            <person name="Helariutta Y."/>
            <person name="Henrissat B."/>
            <person name="Holligan D."/>
            <person name="Holt R."/>
            <person name="Huang W."/>
            <person name="Islam-Faridi N."/>
            <person name="Jones S."/>
            <person name="Jones-Rhoades M."/>
            <person name="Jorgensen R."/>
            <person name="Joshi C."/>
            <person name="Kangasjarvi J."/>
            <person name="Karlsson J."/>
            <person name="Kelleher C."/>
            <person name="Kirkpatrick R."/>
            <person name="Kirst M."/>
            <person name="Kohler A."/>
            <person name="Kalluri U."/>
            <person name="Larimer F."/>
            <person name="Leebens-Mack J."/>
            <person name="Leple J.C."/>
            <person name="Locascio P."/>
            <person name="Lou Y."/>
            <person name="Lucas S."/>
            <person name="Martin F."/>
            <person name="Montanini B."/>
            <person name="Napoli C."/>
            <person name="Nelson D.R."/>
            <person name="Nelson C."/>
            <person name="Nieminen K."/>
            <person name="Nilsson O."/>
            <person name="Pereda V."/>
            <person name="Peter G."/>
            <person name="Philippe R."/>
            <person name="Pilate G."/>
            <person name="Poliakov A."/>
            <person name="Razumovskaya J."/>
            <person name="Richardson P."/>
            <person name="Rinaldi C."/>
            <person name="Ritland K."/>
            <person name="Rouze P."/>
            <person name="Ryaboy D."/>
            <person name="Schmutz J."/>
            <person name="Schrader J."/>
            <person name="Segerman B."/>
            <person name="Shin H."/>
            <person name="Siddiqui A."/>
            <person name="Sterky F."/>
            <person name="Terry A."/>
            <person name="Tsai C.J."/>
            <person name="Uberbacher E."/>
            <person name="Unneberg P."/>
            <person name="Vahala J."/>
            <person name="Wall K."/>
            <person name="Wessler S."/>
            <person name="Yang G."/>
            <person name="Yin T."/>
            <person name="Douglas C."/>
            <person name="Marra M."/>
            <person name="Sandberg G."/>
            <person name="Van de Peer Y."/>
            <person name="Rokhsar D."/>
        </authorList>
    </citation>
    <scope>NUCLEOTIDE SEQUENCE [LARGE SCALE GENOMIC DNA]</scope>
    <source>
        <strain evidence="2">cv. Nisqually</strain>
    </source>
</reference>
<keyword evidence="2" id="KW-1185">Reference proteome</keyword>
<evidence type="ECO:0000313" key="1">
    <source>
        <dbReference type="EMBL" id="KAI9400644.1"/>
    </source>
</evidence>
<dbReference type="Proteomes" id="UP000006729">
    <property type="component" value="Chromosome 1"/>
</dbReference>
<comment type="caution">
    <text evidence="1">The sequence shown here is derived from an EMBL/GenBank/DDBJ whole genome shotgun (WGS) entry which is preliminary data.</text>
</comment>
<name>A0ACC0TGF6_POPTR</name>
<proteinExistence type="predicted"/>
<gene>
    <name evidence="1" type="ORF">POPTR_001G014501v4</name>
</gene>
<organism evidence="1 2">
    <name type="scientific">Populus trichocarpa</name>
    <name type="common">Western balsam poplar</name>
    <name type="synonym">Populus balsamifera subsp. trichocarpa</name>
    <dbReference type="NCBI Taxonomy" id="3694"/>
    <lineage>
        <taxon>Eukaryota</taxon>
        <taxon>Viridiplantae</taxon>
        <taxon>Streptophyta</taxon>
        <taxon>Embryophyta</taxon>
        <taxon>Tracheophyta</taxon>
        <taxon>Spermatophyta</taxon>
        <taxon>Magnoliopsida</taxon>
        <taxon>eudicotyledons</taxon>
        <taxon>Gunneridae</taxon>
        <taxon>Pentapetalae</taxon>
        <taxon>rosids</taxon>
        <taxon>fabids</taxon>
        <taxon>Malpighiales</taxon>
        <taxon>Salicaceae</taxon>
        <taxon>Saliceae</taxon>
        <taxon>Populus</taxon>
    </lineage>
</organism>